<comment type="caution">
    <text evidence="1">The sequence shown here is derived from an EMBL/GenBank/DDBJ whole genome shotgun (WGS) entry which is preliminary data.</text>
</comment>
<accession>A0ABQ1KM72</accession>
<dbReference type="EMBL" id="BMIJ01000007">
    <property type="protein sequence ID" value="GGC04641.1"/>
    <property type="molecule type" value="Genomic_DNA"/>
</dbReference>
<sequence length="352" mass="36782">MISNLVSDAKRAFITRNVDLSLAARFCGEAPAAGDLVVARVERIRQHARLEDVYGRRVWLYTGDRLILAAAPRYSTAQYRAELPTGLGDCQLVAAGGIAAGVSDRNAQVKPATDLFIEGILADIEGVPLNLKRFQRLPAAASIRGAALPAVMVLGSDMDAGKTTTACAAIRGLTNAGYRVQGAKLTGTGAGPDYWRMHDAGAVDVADFVDAGFASTVGTTPAQILEILSRIEQRALQHRADVMVVEIADGVLQPETSALIASPDFVSRFEGVLIAGDNASSAAYVAQRVAMAGLPVLAISGALTRSPVACREVVAATALPVFTPDQLQSSDVIQTVLAPLFRGGDVALGACE</sequence>
<gene>
    <name evidence="1" type="ORF">GCM10011352_33550</name>
</gene>
<reference evidence="2" key="1">
    <citation type="journal article" date="2019" name="Int. J. Syst. Evol. Microbiol.">
        <title>The Global Catalogue of Microorganisms (GCM) 10K type strain sequencing project: providing services to taxonomists for standard genome sequencing and annotation.</title>
        <authorList>
            <consortium name="The Broad Institute Genomics Platform"/>
            <consortium name="The Broad Institute Genome Sequencing Center for Infectious Disease"/>
            <person name="Wu L."/>
            <person name="Ma J."/>
        </authorList>
    </citation>
    <scope>NUCLEOTIDE SEQUENCE [LARGE SCALE GENOMIC DNA]</scope>
    <source>
        <strain evidence="2">CGMCC 1.15341</strain>
    </source>
</reference>
<dbReference type="Gene3D" id="3.40.50.300">
    <property type="entry name" value="P-loop containing nucleotide triphosphate hydrolases"/>
    <property type="match status" value="1"/>
</dbReference>
<dbReference type="InterPro" id="IPR027417">
    <property type="entry name" value="P-loop_NTPase"/>
</dbReference>
<evidence type="ECO:0000313" key="2">
    <source>
        <dbReference type="Proteomes" id="UP000629025"/>
    </source>
</evidence>
<organism evidence="1 2">
    <name type="scientific">Marinobacterium zhoushanense</name>
    <dbReference type="NCBI Taxonomy" id="1679163"/>
    <lineage>
        <taxon>Bacteria</taxon>
        <taxon>Pseudomonadati</taxon>
        <taxon>Pseudomonadota</taxon>
        <taxon>Gammaproteobacteria</taxon>
        <taxon>Oceanospirillales</taxon>
        <taxon>Oceanospirillaceae</taxon>
        <taxon>Marinobacterium</taxon>
    </lineage>
</organism>
<name>A0ABQ1KM72_9GAMM</name>
<evidence type="ECO:0000313" key="1">
    <source>
        <dbReference type="EMBL" id="GGC04641.1"/>
    </source>
</evidence>
<proteinExistence type="predicted"/>
<dbReference type="Proteomes" id="UP000629025">
    <property type="component" value="Unassembled WGS sequence"/>
</dbReference>
<keyword evidence="2" id="KW-1185">Reference proteome</keyword>
<dbReference type="SUPFAM" id="SSF52540">
    <property type="entry name" value="P-loop containing nucleoside triphosphate hydrolases"/>
    <property type="match status" value="1"/>
</dbReference>
<dbReference type="RefSeq" id="WP_188750437.1">
    <property type="nucleotide sequence ID" value="NZ_BMIJ01000007.1"/>
</dbReference>
<protein>
    <submittedName>
        <fullName evidence="1">DUF1611 domain-containing protein</fullName>
    </submittedName>
</protein>